<dbReference type="Proteomes" id="UP000191931">
    <property type="component" value="Unassembled WGS sequence"/>
</dbReference>
<evidence type="ECO:0000313" key="3">
    <source>
        <dbReference type="Proteomes" id="UP000191931"/>
    </source>
</evidence>
<keyword evidence="1" id="KW-0812">Transmembrane</keyword>
<dbReference type="EMBL" id="FWEV01000175">
    <property type="protein sequence ID" value="SLM30990.1"/>
    <property type="molecule type" value="Genomic_DNA"/>
</dbReference>
<keyword evidence="1" id="KW-1133">Transmembrane helix</keyword>
<organism evidence="2 3">
    <name type="scientific">Desulfamplus magnetovallimortis</name>
    <dbReference type="NCBI Taxonomy" id="1246637"/>
    <lineage>
        <taxon>Bacteria</taxon>
        <taxon>Pseudomonadati</taxon>
        <taxon>Thermodesulfobacteriota</taxon>
        <taxon>Desulfobacteria</taxon>
        <taxon>Desulfobacterales</taxon>
        <taxon>Desulfobacteraceae</taxon>
        <taxon>Desulfamplus</taxon>
    </lineage>
</organism>
<evidence type="ECO:0000313" key="2">
    <source>
        <dbReference type="EMBL" id="SLM30990.1"/>
    </source>
</evidence>
<accession>A0A1W1HEU6</accession>
<keyword evidence="1" id="KW-0472">Membrane</keyword>
<proteinExistence type="predicted"/>
<reference evidence="2 3" key="1">
    <citation type="submission" date="2017-03" db="EMBL/GenBank/DDBJ databases">
        <authorList>
            <person name="Afonso C.L."/>
            <person name="Miller P.J."/>
            <person name="Scott M.A."/>
            <person name="Spackman E."/>
            <person name="Goraichik I."/>
            <person name="Dimitrov K.M."/>
            <person name="Suarez D.L."/>
            <person name="Swayne D.E."/>
        </authorList>
    </citation>
    <scope>NUCLEOTIDE SEQUENCE [LARGE SCALE GENOMIC DNA]</scope>
    <source>
        <strain evidence="2">PRJEB14757</strain>
    </source>
</reference>
<name>A0A1W1HEU6_9BACT</name>
<gene>
    <name evidence="2" type="ORF">MTBBW1_2560031</name>
</gene>
<keyword evidence="3" id="KW-1185">Reference proteome</keyword>
<dbReference type="STRING" id="1246637.MTBBW1_2560031"/>
<sequence length="245" mass="28777">MDTLTIQNVSLEEYILEKYPDNPIVNHLGEGDYDTAQNRLFNIYGSYGIVEHFNESLIKIANITPKIKINHNNIALNATKKISIDIPQKLKEIFMKNQDKDLSLYLEAYNRMKIENSNSQYATISKHIESHDNVKNKLKQNDYYELMSYFSKNIKSLTPSEVGLAVQLSLELNNYSRAEKFLVFAERKFPQMFFRLRIQLLSRTNKFTELSEYINNIISSLNNNLLFFIIAMTILYQYFYITTNF</sequence>
<protein>
    <submittedName>
        <fullName evidence="2">Uncharacterized protein</fullName>
    </submittedName>
</protein>
<feature type="transmembrane region" description="Helical" evidence="1">
    <location>
        <begin position="225"/>
        <end position="241"/>
    </location>
</feature>
<evidence type="ECO:0000256" key="1">
    <source>
        <dbReference type="SAM" id="Phobius"/>
    </source>
</evidence>
<dbReference type="AlphaFoldDB" id="A0A1W1HEU6"/>